<reference evidence="6 7" key="1">
    <citation type="submission" date="2018-09" db="EMBL/GenBank/DDBJ databases">
        <title>YIM 75507 draft genome.</title>
        <authorList>
            <person name="Tang S."/>
            <person name="Feng Y."/>
        </authorList>
    </citation>
    <scope>NUCLEOTIDE SEQUENCE [LARGE SCALE GENOMIC DNA]</scope>
    <source>
        <strain evidence="6 7">YIM 75507</strain>
    </source>
</reference>
<comment type="caution">
    <text evidence="6">The sequence shown here is derived from an EMBL/GenBank/DDBJ whole genome shotgun (WGS) entry which is preliminary data.</text>
</comment>
<accession>A0A3A4BLT7</accession>
<dbReference type="GO" id="GO:0016020">
    <property type="term" value="C:membrane"/>
    <property type="evidence" value="ECO:0007669"/>
    <property type="project" value="UniProtKB-SubCell"/>
</dbReference>
<dbReference type="PANTHER" id="PTHR30168:SF0">
    <property type="entry name" value="INNER MEMBRANE PROTEIN"/>
    <property type="match status" value="1"/>
</dbReference>
<feature type="chain" id="PRO_5039716008" description="Metalloprotease" evidence="5">
    <location>
        <begin position="23"/>
        <end position="216"/>
    </location>
</feature>
<dbReference type="EMBL" id="QZEY01000005">
    <property type="protein sequence ID" value="RJL31982.1"/>
    <property type="molecule type" value="Genomic_DNA"/>
</dbReference>
<evidence type="ECO:0000313" key="6">
    <source>
        <dbReference type="EMBL" id="RJL31982.1"/>
    </source>
</evidence>
<proteinExistence type="predicted"/>
<keyword evidence="7" id="KW-1185">Reference proteome</keyword>
<evidence type="ECO:0008006" key="8">
    <source>
        <dbReference type="Google" id="ProtNLM"/>
    </source>
</evidence>
<evidence type="ECO:0000256" key="3">
    <source>
        <dbReference type="ARBA" id="ARBA00022989"/>
    </source>
</evidence>
<evidence type="ECO:0000256" key="2">
    <source>
        <dbReference type="ARBA" id="ARBA00022692"/>
    </source>
</evidence>
<keyword evidence="2" id="KW-0812">Transmembrane</keyword>
<sequence>MRRFLVALLLLVPLLASCTAGRDGASPPGQGAQETFETEVANVRAWTERFWEREFAATDRRYRPIRDFIAYPGKGGPPCGGEPAVPDNAFYCPVEHFIAYDENWLRGMYDQIGDSAVYVVIPHEIGHAVQAQLITDYRHTKELELQADCYAGAALAGIVRYGFVNPEPGDEQEIIKNFAAAGDPEETWWRPDLHGTFEQRQSAFAEGYQRGPAGCG</sequence>
<gene>
    <name evidence="6" type="ORF">D5H75_16195</name>
</gene>
<name>A0A3A4BLT7_9ACTN</name>
<evidence type="ECO:0000313" key="7">
    <source>
        <dbReference type="Proteomes" id="UP000265768"/>
    </source>
</evidence>
<keyword evidence="3" id="KW-1133">Transmembrane helix</keyword>
<dbReference type="InterPro" id="IPR007343">
    <property type="entry name" value="Uncharacterised_pept_Zn_put"/>
</dbReference>
<organism evidence="6 7">
    <name type="scientific">Bailinhaonella thermotolerans</name>
    <dbReference type="NCBI Taxonomy" id="1070861"/>
    <lineage>
        <taxon>Bacteria</taxon>
        <taxon>Bacillati</taxon>
        <taxon>Actinomycetota</taxon>
        <taxon>Actinomycetes</taxon>
        <taxon>Streptosporangiales</taxon>
        <taxon>Streptosporangiaceae</taxon>
        <taxon>Bailinhaonella</taxon>
    </lineage>
</organism>
<evidence type="ECO:0000256" key="4">
    <source>
        <dbReference type="ARBA" id="ARBA00023136"/>
    </source>
</evidence>
<keyword evidence="5" id="KW-0732">Signal</keyword>
<dbReference type="AlphaFoldDB" id="A0A3A4BLT7"/>
<dbReference type="PROSITE" id="PS51257">
    <property type="entry name" value="PROKAR_LIPOPROTEIN"/>
    <property type="match status" value="1"/>
</dbReference>
<dbReference type="RefSeq" id="WP_119927299.1">
    <property type="nucleotide sequence ID" value="NZ_QZEY01000005.1"/>
</dbReference>
<dbReference type="OrthoDB" id="9774900at2"/>
<protein>
    <recommendedName>
        <fullName evidence="8">Metalloprotease</fullName>
    </recommendedName>
</protein>
<evidence type="ECO:0000256" key="5">
    <source>
        <dbReference type="SAM" id="SignalP"/>
    </source>
</evidence>
<dbReference type="Proteomes" id="UP000265768">
    <property type="component" value="Unassembled WGS sequence"/>
</dbReference>
<keyword evidence="4" id="KW-0472">Membrane</keyword>
<dbReference type="PANTHER" id="PTHR30168">
    <property type="entry name" value="PUTATIVE MEMBRANE PROTEIN YPFJ"/>
    <property type="match status" value="1"/>
</dbReference>
<feature type="signal peptide" evidence="5">
    <location>
        <begin position="1"/>
        <end position="22"/>
    </location>
</feature>
<comment type="subcellular location">
    <subcellularLocation>
        <location evidence="1">Membrane</location>
        <topology evidence="1">Single-pass membrane protein</topology>
    </subcellularLocation>
</comment>
<evidence type="ECO:0000256" key="1">
    <source>
        <dbReference type="ARBA" id="ARBA00004167"/>
    </source>
</evidence>
<dbReference type="Pfam" id="PF04228">
    <property type="entry name" value="Zn_peptidase"/>
    <property type="match status" value="1"/>
</dbReference>